<evidence type="ECO:0000313" key="2">
    <source>
        <dbReference type="EMBL" id="MBW86820.1"/>
    </source>
</evidence>
<evidence type="ECO:0000256" key="1">
    <source>
        <dbReference type="SAM" id="MobiDB-lite"/>
    </source>
</evidence>
<sequence length="111" mass="11901">MSPARSSLYNDDCDGSPSDSGRSPECSQAWRKTPPARWGKSVHSRNVSGWPFCLTPLAWASPSRQCSQKGVAAGHGLLRRGEGSGDAAAVDGDVVLRQPVEEARAFWESQS</sequence>
<accession>A0A2P2J035</accession>
<dbReference type="AlphaFoldDB" id="A0A2P2J035"/>
<organism evidence="2">
    <name type="scientific">Rhizophora mucronata</name>
    <name type="common">Asiatic mangrove</name>
    <dbReference type="NCBI Taxonomy" id="61149"/>
    <lineage>
        <taxon>Eukaryota</taxon>
        <taxon>Viridiplantae</taxon>
        <taxon>Streptophyta</taxon>
        <taxon>Embryophyta</taxon>
        <taxon>Tracheophyta</taxon>
        <taxon>Spermatophyta</taxon>
        <taxon>Magnoliopsida</taxon>
        <taxon>eudicotyledons</taxon>
        <taxon>Gunneridae</taxon>
        <taxon>Pentapetalae</taxon>
        <taxon>rosids</taxon>
        <taxon>fabids</taxon>
        <taxon>Malpighiales</taxon>
        <taxon>Rhizophoraceae</taxon>
        <taxon>Rhizophora</taxon>
    </lineage>
</organism>
<dbReference type="EMBL" id="GGEC01006337">
    <property type="protein sequence ID" value="MBW86820.1"/>
    <property type="molecule type" value="Transcribed_RNA"/>
</dbReference>
<feature type="region of interest" description="Disordered" evidence="1">
    <location>
        <begin position="1"/>
        <end position="45"/>
    </location>
</feature>
<protein>
    <submittedName>
        <fullName evidence="2">Uncharacterized protein</fullName>
    </submittedName>
</protein>
<proteinExistence type="predicted"/>
<name>A0A2P2J035_RHIMU</name>
<reference evidence="2" key="1">
    <citation type="submission" date="2018-02" db="EMBL/GenBank/DDBJ databases">
        <title>Rhizophora mucronata_Transcriptome.</title>
        <authorList>
            <person name="Meera S.P."/>
            <person name="Sreeshan A."/>
            <person name="Augustine A."/>
        </authorList>
    </citation>
    <scope>NUCLEOTIDE SEQUENCE</scope>
    <source>
        <tissue evidence="2">Leaf</tissue>
    </source>
</reference>